<gene>
    <name evidence="2" type="ORF">RM532_08955</name>
</gene>
<sequence>MDQREYGMLIAKVEHLVGEVGQLRESFSAETAKLHGRIDQFMQNTASKAEHQRLEKDVGDLWTQHRQMRERVEIIGSELQGATVDRGWMRDLIWLALILAAGVSGYGVGAF</sequence>
<accession>A0ABU3C0K1</accession>
<dbReference type="EMBL" id="JAVRIB010000008">
    <property type="protein sequence ID" value="MDT0635087.1"/>
    <property type="molecule type" value="Genomic_DNA"/>
</dbReference>
<feature type="transmembrane region" description="Helical" evidence="1">
    <location>
        <begin position="92"/>
        <end position="109"/>
    </location>
</feature>
<reference evidence="2 3" key="1">
    <citation type="submission" date="2023-09" db="EMBL/GenBank/DDBJ databases">
        <authorList>
            <person name="Rey-Velasco X."/>
        </authorList>
    </citation>
    <scope>NUCLEOTIDE SEQUENCE [LARGE SCALE GENOMIC DNA]</scope>
    <source>
        <strain evidence="2 3">W335</strain>
    </source>
</reference>
<evidence type="ECO:0000313" key="2">
    <source>
        <dbReference type="EMBL" id="MDT0635087.1"/>
    </source>
</evidence>
<evidence type="ECO:0000256" key="1">
    <source>
        <dbReference type="SAM" id="Phobius"/>
    </source>
</evidence>
<keyword evidence="1" id="KW-1133">Transmembrane helix</keyword>
<evidence type="ECO:0000313" key="3">
    <source>
        <dbReference type="Proteomes" id="UP001251857"/>
    </source>
</evidence>
<keyword evidence="1" id="KW-0812">Transmembrane</keyword>
<evidence type="ECO:0008006" key="4">
    <source>
        <dbReference type="Google" id="ProtNLM"/>
    </source>
</evidence>
<keyword evidence="3" id="KW-1185">Reference proteome</keyword>
<comment type="caution">
    <text evidence="2">The sequence shown here is derived from an EMBL/GenBank/DDBJ whole genome shotgun (WGS) entry which is preliminary data.</text>
</comment>
<dbReference type="Proteomes" id="UP001251857">
    <property type="component" value="Unassembled WGS sequence"/>
</dbReference>
<proteinExistence type="predicted"/>
<organism evidence="2 3">
    <name type="scientific">Spectribacter hydrogenoxidans</name>
    <dbReference type="NCBI Taxonomy" id="3075608"/>
    <lineage>
        <taxon>Bacteria</taxon>
        <taxon>Pseudomonadati</taxon>
        <taxon>Pseudomonadota</taxon>
        <taxon>Gammaproteobacteria</taxon>
        <taxon>Salinisphaerales</taxon>
        <taxon>Salinisphaeraceae</taxon>
        <taxon>Spectribacter</taxon>
    </lineage>
</organism>
<dbReference type="RefSeq" id="WP_311652938.1">
    <property type="nucleotide sequence ID" value="NZ_JAVRIB010000008.1"/>
</dbReference>
<name>A0ABU3C0K1_9GAMM</name>
<protein>
    <recommendedName>
        <fullName evidence="4">Membrane-anchored ribosome-binding protein, inhibits growth in stationary phase, ElaB/YqjD/DUF883 family</fullName>
    </recommendedName>
</protein>
<keyword evidence="1" id="KW-0472">Membrane</keyword>